<dbReference type="Gramene" id="Mp6g06970.1">
    <property type="protein sequence ID" value="Mp6g06970.1.cds1"/>
    <property type="gene ID" value="Mp6g06970"/>
</dbReference>
<dbReference type="Proteomes" id="UP000244005">
    <property type="component" value="Unassembled WGS sequence"/>
</dbReference>
<accession>A0A2R6WW24</accession>
<sequence length="145" mass="15559">MVPFFGVHLLGNCESYALVIVLCSNPGVGWRAIGTPVVAEAFSFLVPVAVVLLGVRSLFLVVETELSWAGTRSGHVHIPASNLFESRVVRRSFRPDIGQCTVGCGVGFNYICGIIRVLGPCKPSCIATRLRRKLRGSNGSNVQST</sequence>
<keyword evidence="2" id="KW-1185">Reference proteome</keyword>
<gene>
    <name evidence="1" type="ORF">MARPO_0053s0012</name>
</gene>
<dbReference type="EMBL" id="KZ772725">
    <property type="protein sequence ID" value="PTQ38055.1"/>
    <property type="molecule type" value="Genomic_DNA"/>
</dbReference>
<reference evidence="2" key="1">
    <citation type="journal article" date="2017" name="Cell">
        <title>Insights into land plant evolution garnered from the Marchantia polymorpha genome.</title>
        <authorList>
            <person name="Bowman J.L."/>
            <person name="Kohchi T."/>
            <person name="Yamato K.T."/>
            <person name="Jenkins J."/>
            <person name="Shu S."/>
            <person name="Ishizaki K."/>
            <person name="Yamaoka S."/>
            <person name="Nishihama R."/>
            <person name="Nakamura Y."/>
            <person name="Berger F."/>
            <person name="Adam C."/>
            <person name="Aki S.S."/>
            <person name="Althoff F."/>
            <person name="Araki T."/>
            <person name="Arteaga-Vazquez M.A."/>
            <person name="Balasubrmanian S."/>
            <person name="Barry K."/>
            <person name="Bauer D."/>
            <person name="Boehm C.R."/>
            <person name="Briginshaw L."/>
            <person name="Caballero-Perez J."/>
            <person name="Catarino B."/>
            <person name="Chen F."/>
            <person name="Chiyoda S."/>
            <person name="Chovatia M."/>
            <person name="Davies K.M."/>
            <person name="Delmans M."/>
            <person name="Demura T."/>
            <person name="Dierschke T."/>
            <person name="Dolan L."/>
            <person name="Dorantes-Acosta A.E."/>
            <person name="Eklund D.M."/>
            <person name="Florent S.N."/>
            <person name="Flores-Sandoval E."/>
            <person name="Fujiyama A."/>
            <person name="Fukuzawa H."/>
            <person name="Galik B."/>
            <person name="Grimanelli D."/>
            <person name="Grimwood J."/>
            <person name="Grossniklaus U."/>
            <person name="Hamada T."/>
            <person name="Haseloff J."/>
            <person name="Hetherington A.J."/>
            <person name="Higo A."/>
            <person name="Hirakawa Y."/>
            <person name="Hundley H.N."/>
            <person name="Ikeda Y."/>
            <person name="Inoue K."/>
            <person name="Inoue S.I."/>
            <person name="Ishida S."/>
            <person name="Jia Q."/>
            <person name="Kakita M."/>
            <person name="Kanazawa T."/>
            <person name="Kawai Y."/>
            <person name="Kawashima T."/>
            <person name="Kennedy M."/>
            <person name="Kinose K."/>
            <person name="Kinoshita T."/>
            <person name="Kohara Y."/>
            <person name="Koide E."/>
            <person name="Komatsu K."/>
            <person name="Kopischke S."/>
            <person name="Kubo M."/>
            <person name="Kyozuka J."/>
            <person name="Lagercrantz U."/>
            <person name="Lin S.S."/>
            <person name="Lindquist E."/>
            <person name="Lipzen A.M."/>
            <person name="Lu C.W."/>
            <person name="De Luna E."/>
            <person name="Martienssen R.A."/>
            <person name="Minamino N."/>
            <person name="Mizutani M."/>
            <person name="Mizutani M."/>
            <person name="Mochizuki N."/>
            <person name="Monte I."/>
            <person name="Mosher R."/>
            <person name="Nagasaki H."/>
            <person name="Nakagami H."/>
            <person name="Naramoto S."/>
            <person name="Nishitani K."/>
            <person name="Ohtani M."/>
            <person name="Okamoto T."/>
            <person name="Okumura M."/>
            <person name="Phillips J."/>
            <person name="Pollak B."/>
            <person name="Reinders A."/>
            <person name="Rovekamp M."/>
            <person name="Sano R."/>
            <person name="Sawa S."/>
            <person name="Schmid M.W."/>
            <person name="Shirakawa M."/>
            <person name="Solano R."/>
            <person name="Spunde A."/>
            <person name="Suetsugu N."/>
            <person name="Sugano S."/>
            <person name="Sugiyama A."/>
            <person name="Sun R."/>
            <person name="Suzuki Y."/>
            <person name="Takenaka M."/>
            <person name="Takezawa D."/>
            <person name="Tomogane H."/>
            <person name="Tsuzuki M."/>
            <person name="Ueda T."/>
            <person name="Umeda M."/>
            <person name="Ward J.M."/>
            <person name="Watanabe Y."/>
            <person name="Yazaki K."/>
            <person name="Yokoyama R."/>
            <person name="Yoshitake Y."/>
            <person name="Yotsui I."/>
            <person name="Zachgo S."/>
            <person name="Schmutz J."/>
        </authorList>
    </citation>
    <scope>NUCLEOTIDE SEQUENCE [LARGE SCALE GENOMIC DNA]</scope>
    <source>
        <strain evidence="2">Tak-1</strain>
    </source>
</reference>
<evidence type="ECO:0000313" key="2">
    <source>
        <dbReference type="Proteomes" id="UP000244005"/>
    </source>
</evidence>
<protein>
    <submittedName>
        <fullName evidence="1">Uncharacterized protein</fullName>
    </submittedName>
</protein>
<dbReference type="AlphaFoldDB" id="A0A2R6WW24"/>
<proteinExistence type="predicted"/>
<organism evidence="1 2">
    <name type="scientific">Marchantia polymorpha</name>
    <name type="common">Common liverwort</name>
    <name type="synonym">Marchantia aquatica</name>
    <dbReference type="NCBI Taxonomy" id="3197"/>
    <lineage>
        <taxon>Eukaryota</taxon>
        <taxon>Viridiplantae</taxon>
        <taxon>Streptophyta</taxon>
        <taxon>Embryophyta</taxon>
        <taxon>Marchantiophyta</taxon>
        <taxon>Marchantiopsida</taxon>
        <taxon>Marchantiidae</taxon>
        <taxon>Marchantiales</taxon>
        <taxon>Marchantiaceae</taxon>
        <taxon>Marchantia</taxon>
    </lineage>
</organism>
<name>A0A2R6WW24_MARPO</name>
<evidence type="ECO:0000313" key="1">
    <source>
        <dbReference type="EMBL" id="PTQ38055.1"/>
    </source>
</evidence>